<protein>
    <submittedName>
        <fullName evidence="3">Relaxase domain-containing protein</fullName>
    </submittedName>
</protein>
<reference evidence="3 4" key="1">
    <citation type="submission" date="2019-11" db="EMBL/GenBank/DDBJ databases">
        <authorList>
            <person name="He Y."/>
        </authorList>
    </citation>
    <scope>NUCLEOTIDE SEQUENCE [LARGE SCALE GENOMIC DNA]</scope>
    <source>
        <strain evidence="3 4">SCSIO 58843</strain>
    </source>
</reference>
<proteinExistence type="predicted"/>
<dbReference type="Pfam" id="PF13604">
    <property type="entry name" value="AAA_30"/>
    <property type="match status" value="1"/>
</dbReference>
<keyword evidence="4" id="KW-1185">Reference proteome</keyword>
<dbReference type="Gene3D" id="2.30.30.940">
    <property type="match status" value="1"/>
</dbReference>
<gene>
    <name evidence="3" type="ORF">GH723_17465</name>
</gene>
<feature type="domain" description="TrwC relaxase" evidence="2">
    <location>
        <begin position="20"/>
        <end position="316"/>
    </location>
</feature>
<dbReference type="InterPro" id="IPR014862">
    <property type="entry name" value="TrwC"/>
</dbReference>
<evidence type="ECO:0000259" key="2">
    <source>
        <dbReference type="Pfam" id="PF08751"/>
    </source>
</evidence>
<evidence type="ECO:0000313" key="3">
    <source>
        <dbReference type="EMBL" id="QGG96739.1"/>
    </source>
</evidence>
<evidence type="ECO:0000256" key="1">
    <source>
        <dbReference type="SAM" id="MobiDB-lite"/>
    </source>
</evidence>
<organism evidence="3 4">
    <name type="scientific">Actinomarinicola tropica</name>
    <dbReference type="NCBI Taxonomy" id="2789776"/>
    <lineage>
        <taxon>Bacteria</taxon>
        <taxon>Bacillati</taxon>
        <taxon>Actinomycetota</taxon>
        <taxon>Acidimicrobiia</taxon>
        <taxon>Acidimicrobiales</taxon>
        <taxon>Iamiaceae</taxon>
        <taxon>Actinomarinicola</taxon>
    </lineage>
</organism>
<feature type="compositionally biased region" description="Basic and acidic residues" evidence="1">
    <location>
        <begin position="856"/>
        <end position="869"/>
    </location>
</feature>
<dbReference type="InterPro" id="IPR050534">
    <property type="entry name" value="Coronavir_polyprotein_1ab"/>
</dbReference>
<feature type="region of interest" description="Disordered" evidence="1">
    <location>
        <begin position="856"/>
        <end position="881"/>
    </location>
</feature>
<dbReference type="PANTHER" id="PTHR43788">
    <property type="entry name" value="DNA2/NAM7 HELICASE FAMILY MEMBER"/>
    <property type="match status" value="1"/>
</dbReference>
<dbReference type="SUPFAM" id="SSF55464">
    <property type="entry name" value="Origin of replication-binding domain, RBD-like"/>
    <property type="match status" value="1"/>
</dbReference>
<feature type="region of interest" description="Disordered" evidence="1">
    <location>
        <begin position="895"/>
        <end position="914"/>
    </location>
</feature>
<sequence length="914" mass="98893">MRVTTLKASTAAGLGGLLAYYAGLAEDRQRPGLGRGPVDYYLDPNEPPGRWGGGGLAGLGVSGEVTGEQLRAILEGYHPVTNEQLGRAFGDSSARGFDATFSAPKSVSALWALSPDPWIRAEVLAAHDAAVDAALGWFERHGAVTRRGRDGVLQVDTRGIAVATFRQHTSRAMDPQLHTHAVIVAKVQDPAGKWLSLDARFLKYQQRTIGWIYDAALRAELTRRLAIGWEPTADGPSDMTCVPASVRDLLSQRSGQVADKLDELIRRWSTEHDGADPDPRTIATLERTAAVASRPAKANGTDAAALHDTWRHQARTVGFDPDQLRFDLLPGPEPARRLSDDQLVDEALRRVVDEQSTWLGADVARHLSLIIPPDGGRAADVTGRIDALAARAMDRCVELGPDRTRGPRRKDGRAVREHVTDRRLTTTDVLDQETRLQQWATHGTGHVPSAPGLDAQERAAAAIAGDDRLVLVVGPAGAGKTSATAYAVRRLRAEGRPVVGLAPSGKAADVLRTEAGCPTDTLAGFHTRHSHGQPSVWPTGTTVIVDEAGMARTDDLAQLVDLAERHRWRLVAVGDPAQLPAVGRGGVFAHWCNTLPHHSLDTPRRFTEEWEADASLALRDGDPRAAEAYAAHRRLDTIHPALVAAAVADVHQAQVNRGRTVAVTTNTADMARALNTEIQRRLDRHDPHRHRSARRTLADGTCVVVGDTVATRRNDPALLTDRGEQVRNRHTWTVTALTADGALTVAHPDRGTVTLPAGYVEGHVELGWAVTGYGNQGDTVDIGLAVLEPGTTRNHAYVALTRGRHDNSAWITDPTGTLDPADALTTMIERTPHGDSALALRRQLHRAARREAPELEDVLLERTPSRQDQRTPTAAAPDVTGQLDERVAAMRARLDQLQGEAQRETPGLDRGLRR</sequence>
<dbReference type="Gene3D" id="3.40.50.300">
    <property type="entry name" value="P-loop containing nucleotide triphosphate hydrolases"/>
    <property type="match status" value="2"/>
</dbReference>
<dbReference type="InterPro" id="IPR027417">
    <property type="entry name" value="P-loop_NTPase"/>
</dbReference>
<dbReference type="KEGG" id="atq:GH723_17465"/>
<dbReference type="NCBIfam" id="NF041492">
    <property type="entry name" value="MobF"/>
    <property type="match status" value="1"/>
</dbReference>
<evidence type="ECO:0000313" key="4">
    <source>
        <dbReference type="Proteomes" id="UP000334019"/>
    </source>
</evidence>
<dbReference type="Proteomes" id="UP000334019">
    <property type="component" value="Chromosome"/>
</dbReference>
<dbReference type="AlphaFoldDB" id="A0A5Q2RIY6"/>
<accession>A0A5Q2RIY6</accession>
<name>A0A5Q2RIY6_9ACTN</name>
<dbReference type="SUPFAM" id="SSF52540">
    <property type="entry name" value="P-loop containing nucleoside triphosphate hydrolases"/>
    <property type="match status" value="2"/>
</dbReference>
<feature type="compositionally biased region" description="Basic and acidic residues" evidence="1">
    <location>
        <begin position="901"/>
        <end position="914"/>
    </location>
</feature>
<dbReference type="CDD" id="cd18809">
    <property type="entry name" value="SF1_C_RecD"/>
    <property type="match status" value="1"/>
</dbReference>
<dbReference type="EMBL" id="CP045851">
    <property type="protein sequence ID" value="QGG96739.1"/>
    <property type="molecule type" value="Genomic_DNA"/>
</dbReference>
<dbReference type="Pfam" id="PF08751">
    <property type="entry name" value="TrwC"/>
    <property type="match status" value="1"/>
</dbReference>